<evidence type="ECO:0000313" key="1">
    <source>
        <dbReference type="EMBL" id="QDK02728.1"/>
    </source>
</evidence>
<evidence type="ECO:0000313" key="2">
    <source>
        <dbReference type="Proteomes" id="UP000319596"/>
    </source>
</evidence>
<dbReference type="KEGG" id="vg:77924772"/>
<gene>
    <name evidence="1" type="primary">212</name>
    <name evidence="1" type="ORF">SEA_PHENDRIX_212</name>
</gene>
<keyword evidence="2" id="KW-1185">Reference proteome</keyword>
<dbReference type="EMBL" id="MN096369">
    <property type="protein sequence ID" value="QDK02728.1"/>
    <property type="molecule type" value="Genomic_DNA"/>
</dbReference>
<dbReference type="GeneID" id="77924772"/>
<sequence length="115" mass="13083">MSDLLLDMAVKHIKSEAVTPQSLQRYLAGRKQKVYGDLVVEPSPNNILVAQASEEFAELMRELADHPNISFEYVSLIELAMANELVYNMPEVTNPGYAYKTPHWLSVKMRWVKSS</sequence>
<dbReference type="RefSeq" id="YP_010649226.1">
    <property type="nucleotide sequence ID" value="NC_070764.1"/>
</dbReference>
<proteinExistence type="predicted"/>
<protein>
    <submittedName>
        <fullName evidence="1">Uncharacterized protein</fullName>
    </submittedName>
</protein>
<organism evidence="1 2">
    <name type="scientific">Gordonia phage Phendrix</name>
    <dbReference type="NCBI Taxonomy" id="2593335"/>
    <lineage>
        <taxon>Viruses</taxon>
        <taxon>Duplodnaviria</taxon>
        <taxon>Heunggongvirae</taxon>
        <taxon>Uroviricota</taxon>
        <taxon>Caudoviricetes</taxon>
        <taxon>Godonkavirus</taxon>
        <taxon>Godonkavirus phendrix</taxon>
    </lineage>
</organism>
<accession>A0A514U199</accession>
<name>A0A514U199_9CAUD</name>
<dbReference type="Proteomes" id="UP000319596">
    <property type="component" value="Segment"/>
</dbReference>
<reference evidence="1 2" key="1">
    <citation type="submission" date="2019-06" db="EMBL/GenBank/DDBJ databases">
        <authorList>
            <person name="Burns M.A."/>
            <person name="Hill G.C."/>
            <person name="Wesley B.E."/>
            <person name="Womack T.V."/>
            <person name="Krukonis G.P."/>
            <person name="Delesalle V.A."/>
            <person name="Garlena R.A."/>
            <person name="Russell D.A."/>
            <person name="Pope W.H."/>
            <person name="Jacobs-Sera D."/>
            <person name="Hatfull G.F."/>
        </authorList>
    </citation>
    <scope>NUCLEOTIDE SEQUENCE [LARGE SCALE GENOMIC DNA]</scope>
</reference>